<evidence type="ECO:0000256" key="3">
    <source>
        <dbReference type="SAM" id="MobiDB-lite"/>
    </source>
</evidence>
<keyword evidence="5" id="KW-0648">Protein biosynthesis</keyword>
<accession>A0A310SIQ7</accession>
<keyword evidence="4" id="KW-0812">Transmembrane</keyword>
<feature type="region of interest" description="Disordered" evidence="3">
    <location>
        <begin position="155"/>
        <end position="189"/>
    </location>
</feature>
<dbReference type="InterPro" id="IPR018862">
    <property type="entry name" value="eIF4E-T"/>
</dbReference>
<dbReference type="GO" id="GO:0017148">
    <property type="term" value="P:negative regulation of translation"/>
    <property type="evidence" value="ECO:0007669"/>
    <property type="project" value="TreeGrafter"/>
</dbReference>
<gene>
    <name evidence="5" type="ORF">WN48_09937</name>
</gene>
<dbReference type="OrthoDB" id="8916892at2759"/>
<dbReference type="PANTHER" id="PTHR12269">
    <property type="entry name" value="EUKARYOTIC TRANSLATION INITIATION FACTOR 4E TRANSPORTER"/>
    <property type="match status" value="1"/>
</dbReference>
<dbReference type="GO" id="GO:0003729">
    <property type="term" value="F:mRNA binding"/>
    <property type="evidence" value="ECO:0007669"/>
    <property type="project" value="TreeGrafter"/>
</dbReference>
<evidence type="ECO:0000313" key="5">
    <source>
        <dbReference type="EMBL" id="OAD58977.1"/>
    </source>
</evidence>
<name>A0A310SIQ7_9HYME</name>
<evidence type="ECO:0000256" key="4">
    <source>
        <dbReference type="SAM" id="Phobius"/>
    </source>
</evidence>
<dbReference type="Proteomes" id="UP000250275">
    <property type="component" value="Unassembled WGS sequence"/>
</dbReference>
<dbReference type="EMBL" id="KQ760801">
    <property type="protein sequence ID" value="OAD58977.1"/>
    <property type="molecule type" value="Genomic_DNA"/>
</dbReference>
<keyword evidence="2" id="KW-0963">Cytoplasm</keyword>
<dbReference type="PANTHER" id="PTHR12269:SF1">
    <property type="entry name" value="EUKARYOTIC TRANSLATION INITIATION FACTOR 4E TRANSPORTER"/>
    <property type="match status" value="1"/>
</dbReference>
<organism evidence="5 6">
    <name type="scientific">Eufriesea mexicana</name>
    <dbReference type="NCBI Taxonomy" id="516756"/>
    <lineage>
        <taxon>Eukaryota</taxon>
        <taxon>Metazoa</taxon>
        <taxon>Ecdysozoa</taxon>
        <taxon>Arthropoda</taxon>
        <taxon>Hexapoda</taxon>
        <taxon>Insecta</taxon>
        <taxon>Pterygota</taxon>
        <taxon>Neoptera</taxon>
        <taxon>Endopterygota</taxon>
        <taxon>Hymenoptera</taxon>
        <taxon>Apocrita</taxon>
        <taxon>Aculeata</taxon>
        <taxon>Apoidea</taxon>
        <taxon>Anthophila</taxon>
        <taxon>Apidae</taxon>
        <taxon>Eufriesea</taxon>
    </lineage>
</organism>
<dbReference type="GO" id="GO:0003743">
    <property type="term" value="F:translation initiation factor activity"/>
    <property type="evidence" value="ECO:0007669"/>
    <property type="project" value="UniProtKB-KW"/>
</dbReference>
<keyword evidence="6" id="KW-1185">Reference proteome</keyword>
<keyword evidence="5" id="KW-0396">Initiation factor</keyword>
<comment type="subcellular location">
    <subcellularLocation>
        <location evidence="1">Cytoplasm</location>
    </subcellularLocation>
</comment>
<reference evidence="5 6" key="1">
    <citation type="submission" date="2015-07" db="EMBL/GenBank/DDBJ databases">
        <title>The genome of Eufriesea mexicana.</title>
        <authorList>
            <person name="Pan H."/>
            <person name="Kapheim K."/>
        </authorList>
    </citation>
    <scope>NUCLEOTIDE SEQUENCE [LARGE SCALE GENOMIC DNA]</scope>
    <source>
        <strain evidence="5">0111107269</strain>
        <tissue evidence="5">Whole body</tissue>
    </source>
</reference>
<dbReference type="GO" id="GO:0005634">
    <property type="term" value="C:nucleus"/>
    <property type="evidence" value="ECO:0007669"/>
    <property type="project" value="TreeGrafter"/>
</dbReference>
<protein>
    <submittedName>
        <fullName evidence="5">Eukaryotic translation initiation factor 4E transporter</fullName>
    </submittedName>
</protein>
<evidence type="ECO:0000256" key="1">
    <source>
        <dbReference type="ARBA" id="ARBA00004496"/>
    </source>
</evidence>
<keyword evidence="4" id="KW-0472">Membrane</keyword>
<evidence type="ECO:0000313" key="6">
    <source>
        <dbReference type="Proteomes" id="UP000250275"/>
    </source>
</evidence>
<sequence>MKLDTRGVISSNWYRRPRKRPLVGPTGSPLLDATLLMQTRAFRWFRKNKSVNAIKRVIFRDEAIISMSVAGEVTDTSIMEVGRSRPQFQYSREELMLIKSLPLSKRRPDFLDTSYNKYILHYMFIIYYIFYIIFEVLLFILFFFSRGVWDPERWHSGNKRSDTPPKDEKTGRGDQVTESHNKRRNGDPRERIRKEQILSVVLSPQRRSFNSGCFVNVTQPSNRRPESPIGKTENKNEICDKKLIYRLAIENLFDELEVAEF</sequence>
<dbReference type="Pfam" id="PF10477">
    <property type="entry name" value="EIF4E-T"/>
    <property type="match status" value="1"/>
</dbReference>
<dbReference type="GO" id="GO:0036464">
    <property type="term" value="C:cytoplasmic ribonucleoprotein granule"/>
    <property type="evidence" value="ECO:0007669"/>
    <property type="project" value="UniProtKB-ARBA"/>
</dbReference>
<keyword evidence="4" id="KW-1133">Transmembrane helix</keyword>
<feature type="transmembrane region" description="Helical" evidence="4">
    <location>
        <begin position="119"/>
        <end position="144"/>
    </location>
</feature>
<dbReference type="AlphaFoldDB" id="A0A310SIQ7"/>
<evidence type="ECO:0000256" key="2">
    <source>
        <dbReference type="ARBA" id="ARBA00022490"/>
    </source>
</evidence>
<proteinExistence type="predicted"/>